<feature type="non-terminal residue" evidence="1">
    <location>
        <position position="165"/>
    </location>
</feature>
<dbReference type="Proteomes" id="UP000654075">
    <property type="component" value="Unassembled WGS sequence"/>
</dbReference>
<organism evidence="1 2">
    <name type="scientific">Polarella glacialis</name>
    <name type="common">Dinoflagellate</name>
    <dbReference type="NCBI Taxonomy" id="89957"/>
    <lineage>
        <taxon>Eukaryota</taxon>
        <taxon>Sar</taxon>
        <taxon>Alveolata</taxon>
        <taxon>Dinophyceae</taxon>
        <taxon>Suessiales</taxon>
        <taxon>Suessiaceae</taxon>
        <taxon>Polarella</taxon>
    </lineage>
</organism>
<feature type="non-terminal residue" evidence="1">
    <location>
        <position position="1"/>
    </location>
</feature>
<sequence length="165" mass="17556">ELSVVTIALTVGDTNVDDSLTASSTASFLYRGRPRAAAVAMVRAARKQGAKGHVAAACARLGIAGQKLELVISQDDKKAAAEQAAAKKLKPSAKKDEEVHNKVRVRQILIRFWSGKGPQPVNPVTRKTVSRKADEAELQMVNALEKLVADGCKSFASVCKANSEC</sequence>
<evidence type="ECO:0000313" key="1">
    <source>
        <dbReference type="EMBL" id="CAE8600944.1"/>
    </source>
</evidence>
<proteinExistence type="predicted"/>
<gene>
    <name evidence="1" type="ORF">PGLA1383_LOCUS19244</name>
</gene>
<dbReference type="EMBL" id="CAJNNV010012635">
    <property type="protein sequence ID" value="CAE8600944.1"/>
    <property type="molecule type" value="Genomic_DNA"/>
</dbReference>
<reference evidence="1" key="1">
    <citation type="submission" date="2021-02" db="EMBL/GenBank/DDBJ databases">
        <authorList>
            <person name="Dougan E. K."/>
            <person name="Rhodes N."/>
            <person name="Thang M."/>
            <person name="Chan C."/>
        </authorList>
    </citation>
    <scope>NUCLEOTIDE SEQUENCE</scope>
</reference>
<keyword evidence="2" id="KW-1185">Reference proteome</keyword>
<comment type="caution">
    <text evidence="1">The sequence shown here is derived from an EMBL/GenBank/DDBJ whole genome shotgun (WGS) entry which is preliminary data.</text>
</comment>
<dbReference type="AlphaFoldDB" id="A0A813ET62"/>
<accession>A0A813ET62</accession>
<evidence type="ECO:0000313" key="2">
    <source>
        <dbReference type="Proteomes" id="UP000654075"/>
    </source>
</evidence>
<name>A0A813ET62_POLGL</name>
<protein>
    <submittedName>
        <fullName evidence="1">Uncharacterized protein</fullName>
    </submittedName>
</protein>